<evidence type="ECO:0000313" key="2">
    <source>
        <dbReference type="EMBL" id="MFD0987694.1"/>
    </source>
</evidence>
<accession>A0ABW3JBN5</accession>
<comment type="caution">
    <text evidence="2">The sequence shown here is derived from an EMBL/GenBank/DDBJ whole genome shotgun (WGS) entry which is preliminary data.</text>
</comment>
<reference evidence="3" key="1">
    <citation type="journal article" date="2019" name="Int. J. Syst. Evol. Microbiol.">
        <title>The Global Catalogue of Microorganisms (GCM) 10K type strain sequencing project: providing services to taxonomists for standard genome sequencing and annotation.</title>
        <authorList>
            <consortium name="The Broad Institute Genomics Platform"/>
            <consortium name="The Broad Institute Genome Sequencing Center for Infectious Disease"/>
            <person name="Wu L."/>
            <person name="Ma J."/>
        </authorList>
    </citation>
    <scope>NUCLEOTIDE SEQUENCE [LARGE SCALE GENOMIC DNA]</scope>
    <source>
        <strain evidence="3">CCUG 61697</strain>
    </source>
</reference>
<keyword evidence="3" id="KW-1185">Reference proteome</keyword>
<dbReference type="RefSeq" id="WP_379089925.1">
    <property type="nucleotide sequence ID" value="NZ_JBHTJO010000001.1"/>
</dbReference>
<organism evidence="2 3">
    <name type="scientific">Methyloligella solikamskensis</name>
    <dbReference type="NCBI Taxonomy" id="1177756"/>
    <lineage>
        <taxon>Bacteria</taxon>
        <taxon>Pseudomonadati</taxon>
        <taxon>Pseudomonadota</taxon>
        <taxon>Alphaproteobacteria</taxon>
        <taxon>Hyphomicrobiales</taxon>
        <taxon>Hyphomicrobiaceae</taxon>
        <taxon>Methyloligella</taxon>
    </lineage>
</organism>
<feature type="region of interest" description="Disordered" evidence="1">
    <location>
        <begin position="183"/>
        <end position="203"/>
    </location>
</feature>
<sequence length="203" mass="23381">MKENLSGNFGNQILYDMCVVAPKHTDDDVISGKVWLIGRAYAAAIERRATGRYAEEARRDETKDLHRLIAPEIRNSPLDHWLASISEVEAVDEGHLPQVLAIHWEFVELLKRLTGRQRPSFASKYLHFHQPRAFFIYDSRASKEIRKKVPGRGNGKPPAGCEACHNGYAAFVRRCLQYRDEQAKARNEHPMTPRELDRELLQY</sequence>
<name>A0ABW3JBN5_9HYPH</name>
<proteinExistence type="predicted"/>
<gene>
    <name evidence="2" type="ORF">ACFQ2F_11360</name>
</gene>
<protein>
    <submittedName>
        <fullName evidence="2">Uncharacterized protein</fullName>
    </submittedName>
</protein>
<evidence type="ECO:0000313" key="3">
    <source>
        <dbReference type="Proteomes" id="UP001597102"/>
    </source>
</evidence>
<dbReference type="Proteomes" id="UP001597102">
    <property type="component" value="Unassembled WGS sequence"/>
</dbReference>
<dbReference type="EMBL" id="JBHTJO010000001">
    <property type="protein sequence ID" value="MFD0987694.1"/>
    <property type="molecule type" value="Genomic_DNA"/>
</dbReference>
<evidence type="ECO:0000256" key="1">
    <source>
        <dbReference type="SAM" id="MobiDB-lite"/>
    </source>
</evidence>